<dbReference type="GeneID" id="75271903"/>
<evidence type="ECO:0000256" key="2">
    <source>
        <dbReference type="SAM" id="Phobius"/>
    </source>
</evidence>
<accession>A0A2A2ZE77</accession>
<dbReference type="EMBL" id="NSFD01000051">
    <property type="protein sequence ID" value="PBA24832.1"/>
    <property type="molecule type" value="Genomic_DNA"/>
</dbReference>
<dbReference type="RefSeq" id="WP_033718375.1">
    <property type="nucleotide sequence ID" value="NZ_NSEY01000057.1"/>
</dbReference>
<proteinExistence type="predicted"/>
<reference evidence="3 4" key="1">
    <citation type="submission" date="2017-08" db="EMBL/GenBank/DDBJ databases">
        <title>Phylogenetic analysis of Mycobacterium avium complex whole genomes.</title>
        <authorList>
            <person name="Caverly L.J."/>
            <person name="Spilker T."/>
            <person name="Lipuma J."/>
        </authorList>
    </citation>
    <scope>NUCLEOTIDE SEQUENCE [LARGE SCALE GENOMIC DNA]</scope>
    <source>
        <strain evidence="3 4">FLAC0165</strain>
    </source>
</reference>
<feature type="region of interest" description="Disordered" evidence="1">
    <location>
        <begin position="210"/>
        <end position="230"/>
    </location>
</feature>
<organism evidence="3 4">
    <name type="scientific">Mycobacterium avium</name>
    <dbReference type="NCBI Taxonomy" id="1764"/>
    <lineage>
        <taxon>Bacteria</taxon>
        <taxon>Bacillati</taxon>
        <taxon>Actinomycetota</taxon>
        <taxon>Actinomycetes</taxon>
        <taxon>Mycobacteriales</taxon>
        <taxon>Mycobacteriaceae</taxon>
        <taxon>Mycobacterium</taxon>
        <taxon>Mycobacterium avium complex (MAC)</taxon>
    </lineage>
</organism>
<dbReference type="NCBIfam" id="TIGR03931">
    <property type="entry name" value="T7SS_Rv3446c"/>
    <property type="match status" value="1"/>
</dbReference>
<name>A0A2A2ZE77_MYCAV</name>
<protein>
    <submittedName>
        <fullName evidence="3">Type VII secretion-associated protein</fullName>
    </submittedName>
</protein>
<feature type="transmembrane region" description="Helical" evidence="2">
    <location>
        <begin position="234"/>
        <end position="253"/>
    </location>
</feature>
<evidence type="ECO:0000256" key="1">
    <source>
        <dbReference type="SAM" id="MobiDB-lite"/>
    </source>
</evidence>
<dbReference type="Proteomes" id="UP000217768">
    <property type="component" value="Unassembled WGS sequence"/>
</dbReference>
<dbReference type="AlphaFoldDB" id="A0A2A2ZE77"/>
<feature type="compositionally biased region" description="Low complexity" evidence="1">
    <location>
        <begin position="216"/>
        <end position="229"/>
    </location>
</feature>
<dbReference type="InterPro" id="IPR023840">
    <property type="entry name" value="T7SS_Rv3446c"/>
</dbReference>
<keyword evidence="2" id="KW-1133">Transmembrane helix</keyword>
<evidence type="ECO:0000313" key="3">
    <source>
        <dbReference type="EMBL" id="PBA24832.1"/>
    </source>
</evidence>
<sequence>MSPHRAVVETGPATIRRLCCGTRTLADQEVIEAALDAIDDPVALVGERPVAVEALWKTALRSACCACDGAVVVHPSWWPPARVRTVSAAAATLAGEARARPRSWLLARASRAAPEDTVVVEVAERVVAICKPAPATVTAVPRTAPPRSVADGVARAVASLAPAVVLIDLPDPIAGAAELGPLIADALRGRIRAEMVHINDIRLARLACSASDGDDAPAGPDRSAAAPARSRPRLLSGLGAAAVIAAAAAPLAITAAPDRARPMPGASLVEGRVALSVPNDWPTQRLVGGPGSARVQVTSPTDPEVALHITQSPVVGETLGDTARRLKQAIDAAPAGVFVDFDPTATSVGRPAVTYREIRPAHQVRWAVLLDGPVRISIGCQSRPGAEQAVREACELAVRSAHAIG</sequence>
<evidence type="ECO:0000313" key="4">
    <source>
        <dbReference type="Proteomes" id="UP000217768"/>
    </source>
</evidence>
<keyword evidence="2" id="KW-0812">Transmembrane</keyword>
<comment type="caution">
    <text evidence="3">The sequence shown here is derived from an EMBL/GenBank/DDBJ whole genome shotgun (WGS) entry which is preliminary data.</text>
</comment>
<keyword evidence="2" id="KW-0472">Membrane</keyword>
<gene>
    <name evidence="3" type="ORF">CKJ66_21780</name>
</gene>